<reference evidence="2" key="1">
    <citation type="submission" date="2022-03" db="EMBL/GenBank/DDBJ databases">
        <authorList>
            <person name="Lindestad O."/>
        </authorList>
    </citation>
    <scope>NUCLEOTIDE SEQUENCE</scope>
</reference>
<name>A0A8S4R4S2_9NEOP</name>
<dbReference type="PANTHER" id="PTHR39951:SF2">
    <property type="entry name" value="IP05660P"/>
    <property type="match status" value="1"/>
</dbReference>
<feature type="signal peptide" evidence="1">
    <location>
        <begin position="1"/>
        <end position="20"/>
    </location>
</feature>
<dbReference type="Proteomes" id="UP000838756">
    <property type="component" value="Unassembled WGS sequence"/>
</dbReference>
<keyword evidence="1" id="KW-0732">Signal</keyword>
<dbReference type="AlphaFoldDB" id="A0A8S4R4S2"/>
<feature type="chain" id="PRO_5035857022" evidence="1">
    <location>
        <begin position="21"/>
        <end position="110"/>
    </location>
</feature>
<dbReference type="PANTHER" id="PTHR39951">
    <property type="entry name" value="FI22632P1"/>
    <property type="match status" value="1"/>
</dbReference>
<gene>
    <name evidence="2" type="primary">jg20039</name>
    <name evidence="2" type="ORF">PAEG_LOCUS9539</name>
</gene>
<accession>A0A8S4R4S2</accession>
<organism evidence="2 3">
    <name type="scientific">Pararge aegeria aegeria</name>
    <dbReference type="NCBI Taxonomy" id="348720"/>
    <lineage>
        <taxon>Eukaryota</taxon>
        <taxon>Metazoa</taxon>
        <taxon>Ecdysozoa</taxon>
        <taxon>Arthropoda</taxon>
        <taxon>Hexapoda</taxon>
        <taxon>Insecta</taxon>
        <taxon>Pterygota</taxon>
        <taxon>Neoptera</taxon>
        <taxon>Endopterygota</taxon>
        <taxon>Lepidoptera</taxon>
        <taxon>Glossata</taxon>
        <taxon>Ditrysia</taxon>
        <taxon>Papilionoidea</taxon>
        <taxon>Nymphalidae</taxon>
        <taxon>Satyrinae</taxon>
        <taxon>Satyrini</taxon>
        <taxon>Parargina</taxon>
        <taxon>Pararge</taxon>
    </lineage>
</organism>
<evidence type="ECO:0000256" key="1">
    <source>
        <dbReference type="SAM" id="SignalP"/>
    </source>
</evidence>
<sequence>MNIFLIFLSLSVLCYRQLESAEHVPAGPIGQFIQTNLIGFPLLHESQKWVFDPDVALKRRKDFIAVNGDKAEKLIEKLGLGLDDRREDRLKRQRARDEGHVGGLTWLRED</sequence>
<dbReference type="OrthoDB" id="7677333at2759"/>
<protein>
    <submittedName>
        <fullName evidence="2">Jg20039 protein</fullName>
    </submittedName>
</protein>
<keyword evidence="3" id="KW-1185">Reference proteome</keyword>
<comment type="caution">
    <text evidence="2">The sequence shown here is derived from an EMBL/GenBank/DDBJ whole genome shotgun (WGS) entry which is preliminary data.</text>
</comment>
<dbReference type="EMBL" id="CAKXAJ010024785">
    <property type="protein sequence ID" value="CAH2230292.1"/>
    <property type="molecule type" value="Genomic_DNA"/>
</dbReference>
<proteinExistence type="predicted"/>
<evidence type="ECO:0000313" key="2">
    <source>
        <dbReference type="EMBL" id="CAH2230292.1"/>
    </source>
</evidence>
<evidence type="ECO:0000313" key="3">
    <source>
        <dbReference type="Proteomes" id="UP000838756"/>
    </source>
</evidence>